<name>A0AAD7YT42_MYTSE</name>
<protein>
    <recommendedName>
        <fullName evidence="1">Ig-like domain-containing protein</fullName>
    </recommendedName>
</protein>
<dbReference type="Pfam" id="PF13927">
    <property type="entry name" value="Ig_3"/>
    <property type="match status" value="2"/>
</dbReference>
<dbReference type="PROSITE" id="PS50835">
    <property type="entry name" value="IG_LIKE"/>
    <property type="match status" value="2"/>
</dbReference>
<dbReference type="SMART" id="SM00409">
    <property type="entry name" value="IG"/>
    <property type="match status" value="3"/>
</dbReference>
<dbReference type="AlphaFoldDB" id="A0AAD7YT42"/>
<dbReference type="SMART" id="SM00408">
    <property type="entry name" value="IGc2"/>
    <property type="match status" value="3"/>
</dbReference>
<dbReference type="Proteomes" id="UP001231518">
    <property type="component" value="Chromosome 10"/>
</dbReference>
<evidence type="ECO:0000313" key="2">
    <source>
        <dbReference type="EMBL" id="KAJ8726697.1"/>
    </source>
</evidence>
<organism evidence="2 3">
    <name type="scientific">Mythimna separata</name>
    <name type="common">Oriental armyworm</name>
    <name type="synonym">Pseudaletia separata</name>
    <dbReference type="NCBI Taxonomy" id="271217"/>
    <lineage>
        <taxon>Eukaryota</taxon>
        <taxon>Metazoa</taxon>
        <taxon>Ecdysozoa</taxon>
        <taxon>Arthropoda</taxon>
        <taxon>Hexapoda</taxon>
        <taxon>Insecta</taxon>
        <taxon>Pterygota</taxon>
        <taxon>Neoptera</taxon>
        <taxon>Endopterygota</taxon>
        <taxon>Lepidoptera</taxon>
        <taxon>Glossata</taxon>
        <taxon>Ditrysia</taxon>
        <taxon>Noctuoidea</taxon>
        <taxon>Noctuidae</taxon>
        <taxon>Noctuinae</taxon>
        <taxon>Hadenini</taxon>
        <taxon>Mythimna</taxon>
    </lineage>
</organism>
<dbReference type="InterPro" id="IPR003599">
    <property type="entry name" value="Ig_sub"/>
</dbReference>
<dbReference type="EMBL" id="JARGEI010000009">
    <property type="protein sequence ID" value="KAJ8726697.1"/>
    <property type="molecule type" value="Genomic_DNA"/>
</dbReference>
<proteinExistence type="predicted"/>
<dbReference type="CDD" id="cd00096">
    <property type="entry name" value="Ig"/>
    <property type="match status" value="1"/>
</dbReference>
<dbReference type="PANTHER" id="PTHR23278:SF31">
    <property type="entry name" value="SIDESTEP II, ISOFORM A"/>
    <property type="match status" value="1"/>
</dbReference>
<dbReference type="Gene3D" id="2.60.40.10">
    <property type="entry name" value="Immunoglobulins"/>
    <property type="match status" value="4"/>
</dbReference>
<dbReference type="SUPFAM" id="SSF48726">
    <property type="entry name" value="Immunoglobulin"/>
    <property type="match status" value="2"/>
</dbReference>
<dbReference type="InterPro" id="IPR013783">
    <property type="entry name" value="Ig-like_fold"/>
</dbReference>
<dbReference type="InterPro" id="IPR003598">
    <property type="entry name" value="Ig_sub2"/>
</dbReference>
<dbReference type="InterPro" id="IPR007110">
    <property type="entry name" value="Ig-like_dom"/>
</dbReference>
<dbReference type="InterPro" id="IPR036179">
    <property type="entry name" value="Ig-like_dom_sf"/>
</dbReference>
<keyword evidence="3" id="KW-1185">Reference proteome</keyword>
<accession>A0AAD7YT42</accession>
<feature type="domain" description="Ig-like" evidence="1">
    <location>
        <begin position="307"/>
        <end position="393"/>
    </location>
</feature>
<gene>
    <name evidence="2" type="ORF">PYW07_001395</name>
</gene>
<evidence type="ECO:0000313" key="3">
    <source>
        <dbReference type="Proteomes" id="UP001231518"/>
    </source>
</evidence>
<sequence length="738" mass="79218">MRGGALPGDVPPWGHTVLTHGVTVHYEATEDPVLALHDKEELRDNLTVSVMSFVPTLDDDGKPITCRAENPNVTTLNMDTSWTINVVYPPVVRLRLGSSLAAGDIKEGDDVYFECHVRANPPARKLSWLHDDRPLAHNATARVFHSNQSLVLQKVTRHSSGRYACSALNAEGETVSNELLFRVKSAAATPAPRSTPRARPSPTSCCSASSVSELHPIHYNQSLVLQKVTRHSSGRYACSALNAEGETVSNELLFRVNISELHPIHYNQSLVLQKVTRHSSGRYACSALNAEGETVSNELLFRVKYSPSCRTGGVAVVGAARGESVVIVCEVDADPPAAVFKWKFNNSGETLDVAADRYTSNGSASSLKYTPVADLDYGTLSCSASNEVGSQLTPCVFQMVAAGKPHAPRNCTLWNQTAESVEVSCVAGFDGGLPQRFLLEVYADSNVPSSAGVVRGGLRRRPAAEVPAGGVRRQQRAQVRQQCRCRARQASTAACRRGSCWRCTPTATCPGEAAVQVSCVAGFDGGLPQRFLLEVYADSNVPSSAGVVRGGLRAACRRGSCWRCTPTATCPGEAAVQVSCAAGFERPAAEVPAGGVRRQQRAQVRQQCRCRARRASSGLPQRFLLEVYADSNVPRCTPTATCPGEAAVQVSCAAGFERPAAEVPAGGVRRQQRAQVRQAVQESYAAGFKRPAAEVPVGGVRRQQRAQVRPAVQVSCAAGFERPAAEVYADSNVRTWRQ</sequence>
<dbReference type="PANTHER" id="PTHR23278">
    <property type="entry name" value="SIDESTEP PROTEIN"/>
    <property type="match status" value="1"/>
</dbReference>
<evidence type="ECO:0000259" key="1">
    <source>
        <dbReference type="PROSITE" id="PS50835"/>
    </source>
</evidence>
<comment type="caution">
    <text evidence="2">The sequence shown here is derived from an EMBL/GenBank/DDBJ whole genome shotgun (WGS) entry which is preliminary data.</text>
</comment>
<reference evidence="2" key="1">
    <citation type="submission" date="2023-03" db="EMBL/GenBank/DDBJ databases">
        <title>Chromosome-level genomes of two armyworms, Mythimna separata and Mythimna loreyi, provide insights into the biosynthesis and reception of sex pheromones.</title>
        <authorList>
            <person name="Zhao H."/>
        </authorList>
    </citation>
    <scope>NUCLEOTIDE SEQUENCE</scope>
    <source>
        <strain evidence="2">BeijingLab</strain>
        <tissue evidence="2">Pupa</tissue>
    </source>
</reference>
<feature type="domain" description="Ig-like" evidence="1">
    <location>
        <begin position="89"/>
        <end position="176"/>
    </location>
</feature>